<protein>
    <submittedName>
        <fullName evidence="2">Uncharacterized protein</fullName>
    </submittedName>
</protein>
<reference evidence="2 3" key="1">
    <citation type="submission" date="2024-01" db="EMBL/GenBank/DDBJ databases">
        <title>The genomes of 5 underutilized Papilionoideae crops provide insights into root nodulation and disease resistanc.</title>
        <authorList>
            <person name="Jiang F."/>
        </authorList>
    </citation>
    <scope>NUCLEOTIDE SEQUENCE [LARGE SCALE GENOMIC DNA]</scope>
    <source>
        <strain evidence="2">LVBAO_FW01</strain>
        <tissue evidence="2">Leaves</tissue>
    </source>
</reference>
<dbReference type="Proteomes" id="UP001367508">
    <property type="component" value="Unassembled WGS sequence"/>
</dbReference>
<name>A0AAN9PYJ7_CANGL</name>
<keyword evidence="3" id="KW-1185">Reference proteome</keyword>
<comment type="caution">
    <text evidence="2">The sequence shown here is derived from an EMBL/GenBank/DDBJ whole genome shotgun (WGS) entry which is preliminary data.</text>
</comment>
<feature type="region of interest" description="Disordered" evidence="1">
    <location>
        <begin position="1"/>
        <end position="46"/>
    </location>
</feature>
<evidence type="ECO:0000313" key="3">
    <source>
        <dbReference type="Proteomes" id="UP001367508"/>
    </source>
</evidence>
<gene>
    <name evidence="2" type="ORF">VNO77_37594</name>
</gene>
<evidence type="ECO:0000313" key="2">
    <source>
        <dbReference type="EMBL" id="KAK7313143.1"/>
    </source>
</evidence>
<dbReference type="AlphaFoldDB" id="A0AAN9PYJ7"/>
<dbReference type="EMBL" id="JAYMYQ010000009">
    <property type="protein sequence ID" value="KAK7313143.1"/>
    <property type="molecule type" value="Genomic_DNA"/>
</dbReference>
<organism evidence="2 3">
    <name type="scientific">Canavalia gladiata</name>
    <name type="common">Sword bean</name>
    <name type="synonym">Dolichos gladiatus</name>
    <dbReference type="NCBI Taxonomy" id="3824"/>
    <lineage>
        <taxon>Eukaryota</taxon>
        <taxon>Viridiplantae</taxon>
        <taxon>Streptophyta</taxon>
        <taxon>Embryophyta</taxon>
        <taxon>Tracheophyta</taxon>
        <taxon>Spermatophyta</taxon>
        <taxon>Magnoliopsida</taxon>
        <taxon>eudicotyledons</taxon>
        <taxon>Gunneridae</taxon>
        <taxon>Pentapetalae</taxon>
        <taxon>rosids</taxon>
        <taxon>fabids</taxon>
        <taxon>Fabales</taxon>
        <taxon>Fabaceae</taxon>
        <taxon>Papilionoideae</taxon>
        <taxon>50 kb inversion clade</taxon>
        <taxon>NPAAA clade</taxon>
        <taxon>indigoferoid/millettioid clade</taxon>
        <taxon>Phaseoleae</taxon>
        <taxon>Canavalia</taxon>
    </lineage>
</organism>
<proteinExistence type="predicted"/>
<feature type="compositionally biased region" description="Basic and acidic residues" evidence="1">
    <location>
        <begin position="20"/>
        <end position="34"/>
    </location>
</feature>
<evidence type="ECO:0000256" key="1">
    <source>
        <dbReference type="SAM" id="MobiDB-lite"/>
    </source>
</evidence>
<sequence length="188" mass="21527">MLFSAMEETEESTRIIRAQKTKDAGDAKQKRSKESQNMMLESGPRGRHHSMIRITPWTLLEQEGPSPWIQHEASIQNPQSELLIQKQRKWAWSSSLHLNSTAAIHHVQRTQHPFTLVAYSLGCMAHVVLSSLAWLSKTKPLETLASLTFTQWYEAQSRLAKAGFTLSWKPKAWRSGMFLHLVHTQRIG</sequence>
<accession>A0AAN9PYJ7</accession>